<proteinExistence type="predicted"/>
<evidence type="ECO:0000313" key="1">
    <source>
        <dbReference type="EMBL" id="MDQ0341041.1"/>
    </source>
</evidence>
<name>A0ABU0CY22_9BACI</name>
<evidence type="ECO:0000313" key="2">
    <source>
        <dbReference type="Proteomes" id="UP001232445"/>
    </source>
</evidence>
<sequence length="79" mass="9161">MAGKHMQKVAEGFITFVDETGRMKTLLARNGTFSIVEEVSDREVQEIFDHIISGRYRWLKYGQKRKAGVINEQLCLKTR</sequence>
<dbReference type="Proteomes" id="UP001232445">
    <property type="component" value="Unassembled WGS sequence"/>
</dbReference>
<dbReference type="EMBL" id="JAUSUQ010000029">
    <property type="protein sequence ID" value="MDQ0341041.1"/>
    <property type="molecule type" value="Genomic_DNA"/>
</dbReference>
<comment type="caution">
    <text evidence="1">The sequence shown here is derived from an EMBL/GenBank/DDBJ whole genome shotgun (WGS) entry which is preliminary data.</text>
</comment>
<accession>A0ABU0CY22</accession>
<gene>
    <name evidence="1" type="ORF">J2S00_003885</name>
</gene>
<reference evidence="1 2" key="1">
    <citation type="submission" date="2023-07" db="EMBL/GenBank/DDBJ databases">
        <title>Genomic Encyclopedia of Type Strains, Phase IV (KMG-IV): sequencing the most valuable type-strain genomes for metagenomic binning, comparative biology and taxonomic classification.</title>
        <authorList>
            <person name="Goeker M."/>
        </authorList>
    </citation>
    <scope>NUCLEOTIDE SEQUENCE [LARGE SCALE GENOMIC DNA]</scope>
    <source>
        <strain evidence="1 2">DSM 17740</strain>
    </source>
</reference>
<keyword evidence="2" id="KW-1185">Reference proteome</keyword>
<dbReference type="RefSeq" id="WP_307343682.1">
    <property type="nucleotide sequence ID" value="NZ_JAUSUQ010000029.1"/>
</dbReference>
<protein>
    <submittedName>
        <fullName evidence="1">Protein involved in temperature-dependent protein secretion</fullName>
    </submittedName>
</protein>
<organism evidence="1 2">
    <name type="scientific">Caldalkalibacillus uzonensis</name>
    <dbReference type="NCBI Taxonomy" id="353224"/>
    <lineage>
        <taxon>Bacteria</taxon>
        <taxon>Bacillati</taxon>
        <taxon>Bacillota</taxon>
        <taxon>Bacilli</taxon>
        <taxon>Bacillales</taxon>
        <taxon>Bacillaceae</taxon>
        <taxon>Caldalkalibacillus</taxon>
    </lineage>
</organism>